<evidence type="ECO:0000313" key="3">
    <source>
        <dbReference type="Proteomes" id="UP000593994"/>
    </source>
</evidence>
<sequence>MKIFRLFLALSVVATLSFAGGKELAVQLGLNASSKAITQWEKVFEKDKKMAKYGIDKLSDADKTALKKYLTSHAADSDHPEAAGI</sequence>
<accession>A0A7S7LVH6</accession>
<evidence type="ECO:0000313" key="2">
    <source>
        <dbReference type="EMBL" id="QOY52216.1"/>
    </source>
</evidence>
<keyword evidence="1" id="KW-0732">Signal</keyword>
<feature type="signal peptide" evidence="1">
    <location>
        <begin position="1"/>
        <end position="19"/>
    </location>
</feature>
<dbReference type="AlphaFoldDB" id="A0A7S7LVH6"/>
<protein>
    <recommendedName>
        <fullName evidence="4">Cytochrome C</fullName>
    </recommendedName>
</protein>
<proteinExistence type="predicted"/>
<gene>
    <name evidence="2" type="ORF">HUE88_00520</name>
</gene>
<name>A0A7S7LVH6_9BACT</name>
<dbReference type="KEGG" id="sbal:HUE88_00520"/>
<dbReference type="RefSeq" id="WP_194370041.1">
    <property type="nucleotide sequence ID" value="NZ_CP054492.1"/>
</dbReference>
<keyword evidence="3" id="KW-1185">Reference proteome</keyword>
<dbReference type="Proteomes" id="UP000593994">
    <property type="component" value="Chromosome"/>
</dbReference>
<evidence type="ECO:0000256" key="1">
    <source>
        <dbReference type="SAM" id="SignalP"/>
    </source>
</evidence>
<evidence type="ECO:0008006" key="4">
    <source>
        <dbReference type="Google" id="ProtNLM"/>
    </source>
</evidence>
<dbReference type="EMBL" id="CP054492">
    <property type="protein sequence ID" value="QOY52216.1"/>
    <property type="molecule type" value="Genomic_DNA"/>
</dbReference>
<organism evidence="2 3">
    <name type="scientific">Candidatus Sulfurimonas baltica</name>
    <dbReference type="NCBI Taxonomy" id="2740404"/>
    <lineage>
        <taxon>Bacteria</taxon>
        <taxon>Pseudomonadati</taxon>
        <taxon>Campylobacterota</taxon>
        <taxon>Epsilonproteobacteria</taxon>
        <taxon>Campylobacterales</taxon>
        <taxon>Sulfurimonadaceae</taxon>
        <taxon>Sulfurimonas</taxon>
    </lineage>
</organism>
<feature type="chain" id="PRO_5032914385" description="Cytochrome C" evidence="1">
    <location>
        <begin position="20"/>
        <end position="85"/>
    </location>
</feature>
<reference evidence="2 3" key="1">
    <citation type="submission" date="2020-05" db="EMBL/GenBank/DDBJ databases">
        <title>Sulfurimonas marisnigri, sp. nov., and Sulfurimonas baltica, sp. nov., manganese oxide reducing chemolithoautotrophs of the class Epsilonproteobacteria isolated from the pelagic redoxclines of the Black and Baltic Seas and emended description of the genus Sulfurimonas.</title>
        <authorList>
            <person name="Henkel J.V."/>
            <person name="Laudan C."/>
            <person name="Werner J."/>
            <person name="Neu T."/>
            <person name="Plewe S."/>
            <person name="Sproer C."/>
            <person name="Bunk B."/>
            <person name="Schulz-Vogt H.N."/>
        </authorList>
    </citation>
    <scope>NUCLEOTIDE SEQUENCE [LARGE SCALE GENOMIC DNA]</scope>
    <source>
        <strain evidence="2 3">GD2</strain>
    </source>
</reference>